<dbReference type="Proteomes" id="UP000253370">
    <property type="component" value="Unassembled WGS sequence"/>
</dbReference>
<keyword evidence="3" id="KW-1185">Reference proteome</keyword>
<name>A0A365UCS6_9RHOB</name>
<gene>
    <name evidence="2" type="ORF">DRV85_03090</name>
</gene>
<evidence type="ECO:0000313" key="2">
    <source>
        <dbReference type="EMBL" id="RBI87126.1"/>
    </source>
</evidence>
<comment type="caution">
    <text evidence="2">The sequence shown here is derived from an EMBL/GenBank/DDBJ whole genome shotgun (WGS) entry which is preliminary data.</text>
</comment>
<dbReference type="PROSITE" id="PS50943">
    <property type="entry name" value="HTH_CROC1"/>
    <property type="match status" value="1"/>
</dbReference>
<reference evidence="2 3" key="1">
    <citation type="submission" date="2018-07" db="EMBL/GenBank/DDBJ databases">
        <title>Rhodosalinus sp. strain E84T genomic sequence and assembly.</title>
        <authorList>
            <person name="Liu Z.-W."/>
            <person name="Lu D.-C."/>
        </authorList>
    </citation>
    <scope>NUCLEOTIDE SEQUENCE [LARGE SCALE GENOMIC DNA]</scope>
    <source>
        <strain evidence="2 3">E84</strain>
    </source>
</reference>
<evidence type="ECO:0000313" key="3">
    <source>
        <dbReference type="Proteomes" id="UP000253370"/>
    </source>
</evidence>
<dbReference type="RefSeq" id="WP_113287974.1">
    <property type="nucleotide sequence ID" value="NZ_QNTQ01000002.1"/>
</dbReference>
<evidence type="ECO:0000259" key="1">
    <source>
        <dbReference type="PROSITE" id="PS50943"/>
    </source>
</evidence>
<dbReference type="SUPFAM" id="SSF47413">
    <property type="entry name" value="lambda repressor-like DNA-binding domains"/>
    <property type="match status" value="1"/>
</dbReference>
<dbReference type="GO" id="GO:0003677">
    <property type="term" value="F:DNA binding"/>
    <property type="evidence" value="ECO:0007669"/>
    <property type="project" value="InterPro"/>
</dbReference>
<dbReference type="InterPro" id="IPR001387">
    <property type="entry name" value="Cro/C1-type_HTH"/>
</dbReference>
<protein>
    <submittedName>
        <fullName evidence="2">XRE family transcriptional regulator</fullName>
    </submittedName>
</protein>
<dbReference type="AlphaFoldDB" id="A0A365UCS6"/>
<dbReference type="CDD" id="cd00093">
    <property type="entry name" value="HTH_XRE"/>
    <property type="match status" value="1"/>
</dbReference>
<dbReference type="Pfam" id="PF13560">
    <property type="entry name" value="HTH_31"/>
    <property type="match status" value="1"/>
</dbReference>
<accession>A0A365UCS6</accession>
<organism evidence="2 3">
    <name type="scientific">Rhodosalinus halophilus</name>
    <dbReference type="NCBI Taxonomy" id="2259333"/>
    <lineage>
        <taxon>Bacteria</taxon>
        <taxon>Pseudomonadati</taxon>
        <taxon>Pseudomonadota</taxon>
        <taxon>Alphaproteobacteria</taxon>
        <taxon>Rhodobacterales</taxon>
        <taxon>Paracoccaceae</taxon>
        <taxon>Rhodosalinus</taxon>
    </lineage>
</organism>
<dbReference type="InterPro" id="IPR010982">
    <property type="entry name" value="Lambda_DNA-bd_dom_sf"/>
</dbReference>
<sequence length="270" mass="30668">MPDDLSENLAFLCSHYPSIAEICRRIGINRQQFNKYLAGQSRPSRANMRRLCDFFGVTEAEMLSEPSQLRSLVAVRSQPLAAPELAGPMTHVERLLRASASLRRYEGFYFRYFYSFSQPGRIMKSFARLYHVDGRFYWKNLEPIREDGRGPATAINKYEGAALFLTNRIYIVEYETMQANCITQVTLYPSYHSRIGRLTGVQTGGPTRRGRRPGASLVALEHLGHNVDVRKALYACGLFRPDAPEIPEGIPRLVRNVIPDEGHVLEAEEP</sequence>
<proteinExistence type="predicted"/>
<feature type="domain" description="HTH cro/C1-type" evidence="1">
    <location>
        <begin position="18"/>
        <end position="62"/>
    </location>
</feature>
<dbReference type="OrthoDB" id="8902678at2"/>
<dbReference type="EMBL" id="QNTQ01000002">
    <property type="protein sequence ID" value="RBI87126.1"/>
    <property type="molecule type" value="Genomic_DNA"/>
</dbReference>
<dbReference type="Gene3D" id="1.10.260.40">
    <property type="entry name" value="lambda repressor-like DNA-binding domains"/>
    <property type="match status" value="1"/>
</dbReference>